<feature type="compositionally biased region" description="Basic residues" evidence="7">
    <location>
        <begin position="591"/>
        <end position="600"/>
    </location>
</feature>
<dbReference type="GO" id="GO:0008270">
    <property type="term" value="F:zinc ion binding"/>
    <property type="evidence" value="ECO:0007669"/>
    <property type="project" value="UniProtKB-KW"/>
</dbReference>
<feature type="region of interest" description="Disordered" evidence="7">
    <location>
        <begin position="424"/>
        <end position="651"/>
    </location>
</feature>
<name>A0A0K0E510_STRER</name>
<keyword evidence="4" id="KW-0862">Zinc</keyword>
<feature type="domain" description="EF-hand" evidence="9">
    <location>
        <begin position="1566"/>
        <end position="1601"/>
    </location>
</feature>
<reference evidence="11" key="1">
    <citation type="submission" date="2015-08" db="UniProtKB">
        <authorList>
            <consortium name="WormBaseParasite"/>
        </authorList>
    </citation>
    <scope>IDENTIFICATION</scope>
</reference>
<accession>A0A0K0E510</accession>
<dbReference type="PANTHER" id="PTHR24379:SF121">
    <property type="entry name" value="C2H2-TYPE DOMAIN-CONTAINING PROTEIN"/>
    <property type="match status" value="1"/>
</dbReference>
<dbReference type="FunFam" id="1.10.238.10:FF:000401">
    <property type="entry name" value="Troponin C 25D"/>
    <property type="match status" value="1"/>
</dbReference>
<feature type="domain" description="EF-hand" evidence="9">
    <location>
        <begin position="1530"/>
        <end position="1565"/>
    </location>
</feature>
<dbReference type="SMART" id="SM00054">
    <property type="entry name" value="EFh"/>
    <property type="match status" value="4"/>
</dbReference>
<dbReference type="InterPro" id="IPR002048">
    <property type="entry name" value="EF_hand_dom"/>
</dbReference>
<evidence type="ECO:0000256" key="5">
    <source>
        <dbReference type="ARBA" id="ARBA00022837"/>
    </source>
</evidence>
<evidence type="ECO:0000256" key="7">
    <source>
        <dbReference type="SAM" id="MobiDB-lite"/>
    </source>
</evidence>
<evidence type="ECO:0000256" key="2">
    <source>
        <dbReference type="ARBA" id="ARBA00022737"/>
    </source>
</evidence>
<feature type="compositionally biased region" description="Low complexity" evidence="7">
    <location>
        <begin position="138"/>
        <end position="148"/>
    </location>
</feature>
<keyword evidence="5" id="KW-0106">Calcium</keyword>
<dbReference type="Gene3D" id="1.10.238.10">
    <property type="entry name" value="EF-hand"/>
    <property type="match status" value="2"/>
</dbReference>
<dbReference type="SMART" id="SM00355">
    <property type="entry name" value="ZnF_C2H2"/>
    <property type="match status" value="16"/>
</dbReference>
<sequence length="1676" mass="189471">MSYCEINTAQQNQQTTMDESVDSGIVRRSLRSNVRCNYKDMINGTKKNSNPTDRSRSLSAGKKLKIKPVISKKDQVYEEVSCNLPHTNSSDGNSTFRITKSASHTTTTDDETTTNSNQSLSVSPDNNLHHLTEGPPSTTTTTTTVTTTILPTSKRSRRPPSAHKDYLNEKQVREIQRNGSKNSSKSLTPDPTTIANTPKTSSSIPLTVEVDCEKPDNNISKNNHTQRCEIANEPFKKVDKNTILINTSSILEIEINKDTSVDEPRCSLSPPLKMSITRGKGSVSPKIISFTVNEEGCPLNDGKIILTTEGSVTNSETIKSDVIPTIVFEENDVMPTVEKIEVIPTSCEKDETVSGFVFDKCLVKKASNDMPSSEVVDVKCEKENPVKSEVDEVSEKTGSGVVEDLPDKNGEIHECPVLSCMSESIDPPKLEVESNEERLKSEPATLESSNNQTEATNSNQSNDTSGPPLLEPVPEGPKEDSFEDLDLKCHEDLDLMDLDIPNKSQKQEEEVEAIDTTTSPQLTKSGRKRSYTLRKGTPSSKNETKTPTKRSYNKNSDKYKCKECGFTTGRMADLKLHNKTHESTESTKSSSAKRRRRSHSVPKQETKTTNDPPEKETENDGESKSIKLDRLYTVEDNGTQASNRSSPSSPEKIYKCKECPFTNTTISRIESHVTGHTKRTGFKCPVCTYFCGSAGFMKKHTVLHGADCPWPPQFYGSKKGGNGRYHTPPPVLVKNEEVGAKEEVAKEHSQRNGRRSSQCDSRQEEENIKSNNHGGSSNGRKSGVPVILVTDDMKARWKSMNIQKKLSKKSCHIKLCSFAGTSISSYFHKKLYHYNRGKKRVGIGKTPAGSDKKVTKNKKKSNKRGGKIIKKVRRKAICKECKKNFINKKQLNFHKIISYLLCDKGAPDKVKFKKMVVEATDIIKEYDGIFYCLECPFWASSFPTTEGHAKGHLEKFTYCCEKCQWSADEEIEIKSHEQWHSTEVMINDENEELMNGSIVWNCDDCPYKTHDVYEMRSHTRLHQGQRNQRCNHCTFSCDGPSTLTQHLQVHGKITKRGKPKRQSIKREPITDKIVSKEVMSKTENGLSVRALKLVIKSATLKETYEMHKCETCPYYATSEDSIFKHVALHILPKGGKTMQECLDCEFYCESSDVLKEHIRVHNNAFIIPYFIQTLFSCKTCDFTSSEESVLKNHEQKCTKEATTSLTNNSGTTKKAYRGRKRKAPEDEDISQTETSTREVSTDDVDNMTLDDWLKEYHKRFGLPRTVIETKTKTVVKERPRHNVLNLYSSRVDSPNDGNYNCKACPFTTKFQAVMRAHETHHRYTQQHSCSICSYSVNDVRNLMNHLKWHEVDDEVSGVEKKGGLKKNGPYKALTSRIGGSGSHQYECPFNPCTFKSAFAHSLNAHISDHAKKHKLRIFTALKRKNGDNLKNEKTFKPPKESKNPLTCGECQFSTHFSDEMSDHQEAHKDIYLEHQCTLCTFGSDSLVYLNIHLTDHHTDEENYIIRVSFLKFLKTMAEDIEEILSEIDGSQIEEYQKFFDMFDRGKQGYIMATQIGQIMHAMEQDFDEKQLRKLIRKFDADGSGKLEFDEFCALVYTVANTVDKETLQKELREAFRLFDKEGNGYISRPTLKALLKEIADDLTDQQLDEAVDEIDEDGSGKIEFEEFWELMAGEAD</sequence>
<feature type="domain" description="C2H2-type" evidence="8">
    <location>
        <begin position="1000"/>
        <end position="1027"/>
    </location>
</feature>
<feature type="compositionally biased region" description="Basic and acidic residues" evidence="7">
    <location>
        <begin position="426"/>
        <end position="441"/>
    </location>
</feature>
<feature type="compositionally biased region" description="Basic and acidic residues" evidence="7">
    <location>
        <begin position="572"/>
        <end position="585"/>
    </location>
</feature>
<feature type="compositionally biased region" description="Polar residues" evidence="7">
    <location>
        <begin position="84"/>
        <end position="104"/>
    </location>
</feature>
<feature type="compositionally biased region" description="Basic and acidic residues" evidence="7">
    <location>
        <begin position="602"/>
        <end position="633"/>
    </location>
</feature>
<dbReference type="SUPFAM" id="SSF47473">
    <property type="entry name" value="EF-hand"/>
    <property type="match status" value="1"/>
</dbReference>
<dbReference type="Gene3D" id="3.30.160.60">
    <property type="entry name" value="Classic Zinc Finger"/>
    <property type="match status" value="5"/>
</dbReference>
<feature type="compositionally biased region" description="Polar residues" evidence="7">
    <location>
        <begin position="769"/>
        <end position="780"/>
    </location>
</feature>
<dbReference type="FunFam" id="1.10.238.10:FF:000442">
    <property type="entry name" value="Paralysed Arrest at Two-fold"/>
    <property type="match status" value="1"/>
</dbReference>
<dbReference type="AlphaFoldDB" id="A0A0K0E510"/>
<feature type="region of interest" description="Disordered" evidence="7">
    <location>
        <begin position="1208"/>
        <end position="1241"/>
    </location>
</feature>
<feature type="compositionally biased region" description="Polar residues" evidence="7">
    <location>
        <begin position="636"/>
        <end position="649"/>
    </location>
</feature>
<feature type="compositionally biased region" description="Polar residues" evidence="7">
    <location>
        <begin position="515"/>
        <end position="524"/>
    </location>
</feature>
<protein>
    <submittedName>
        <fullName evidence="11">C2H2-type domain-containing protein</fullName>
    </submittedName>
</protein>
<evidence type="ECO:0000313" key="11">
    <source>
        <dbReference type="WBParaSite" id="SSTP_0000459400.1"/>
    </source>
</evidence>
<proteinExistence type="predicted"/>
<feature type="compositionally biased region" description="Polar residues" evidence="7">
    <location>
        <begin position="177"/>
        <end position="202"/>
    </location>
</feature>
<dbReference type="PROSITE" id="PS00028">
    <property type="entry name" value="ZINC_FINGER_C2H2_1"/>
    <property type="match status" value="4"/>
</dbReference>
<dbReference type="SUPFAM" id="SSF57667">
    <property type="entry name" value="beta-beta-alpha zinc fingers"/>
    <property type="match status" value="2"/>
</dbReference>
<dbReference type="InterPro" id="IPR036236">
    <property type="entry name" value="Znf_C2H2_sf"/>
</dbReference>
<feature type="compositionally biased region" description="Basic and acidic residues" evidence="7">
    <location>
        <begin position="476"/>
        <end position="493"/>
    </location>
</feature>
<feature type="region of interest" description="Disordered" evidence="7">
    <location>
        <begin position="384"/>
        <end position="410"/>
    </location>
</feature>
<evidence type="ECO:0000256" key="1">
    <source>
        <dbReference type="ARBA" id="ARBA00022723"/>
    </source>
</evidence>
<dbReference type="PROSITE" id="PS00018">
    <property type="entry name" value="EF_HAND_1"/>
    <property type="match status" value="2"/>
</dbReference>
<keyword evidence="3 6" id="KW-0863">Zinc-finger</keyword>
<feature type="compositionally biased region" description="Basic and acidic residues" evidence="7">
    <location>
        <begin position="162"/>
        <end position="176"/>
    </location>
</feature>
<feature type="compositionally biased region" description="Basic residues" evidence="7">
    <location>
        <begin position="855"/>
        <end position="865"/>
    </location>
</feature>
<feature type="region of interest" description="Disordered" evidence="7">
    <location>
        <begin position="83"/>
        <end position="202"/>
    </location>
</feature>
<dbReference type="WBParaSite" id="TCONS_00011252.p1">
    <property type="protein sequence ID" value="TCONS_00011252.p1"/>
    <property type="gene ID" value="XLOC_005488"/>
</dbReference>
<keyword evidence="2" id="KW-0677">Repeat</keyword>
<dbReference type="Proteomes" id="UP000035681">
    <property type="component" value="Unplaced"/>
</dbReference>
<feature type="compositionally biased region" description="Polar residues" evidence="7">
    <location>
        <begin position="115"/>
        <end position="126"/>
    </location>
</feature>
<evidence type="ECO:0000313" key="10">
    <source>
        <dbReference type="Proteomes" id="UP000035681"/>
    </source>
</evidence>
<dbReference type="PROSITE" id="PS50222">
    <property type="entry name" value="EF_HAND_2"/>
    <property type="match status" value="4"/>
</dbReference>
<feature type="region of interest" description="Disordered" evidence="7">
    <location>
        <begin position="39"/>
        <end position="63"/>
    </location>
</feature>
<evidence type="ECO:0000259" key="9">
    <source>
        <dbReference type="PROSITE" id="PS50222"/>
    </source>
</evidence>
<feature type="compositionally biased region" description="Basic and acidic residues" evidence="7">
    <location>
        <begin position="384"/>
        <end position="395"/>
    </location>
</feature>
<dbReference type="STRING" id="6248.A0A0K0E510"/>
<dbReference type="InterPro" id="IPR011992">
    <property type="entry name" value="EF-hand-dom_pair"/>
</dbReference>
<evidence type="ECO:0000256" key="6">
    <source>
        <dbReference type="PROSITE-ProRule" id="PRU00042"/>
    </source>
</evidence>
<feature type="compositionally biased region" description="Polar residues" evidence="7">
    <location>
        <begin position="446"/>
        <end position="465"/>
    </location>
</feature>
<feature type="domain" description="EF-hand" evidence="9">
    <location>
        <begin position="1642"/>
        <end position="1676"/>
    </location>
</feature>
<keyword evidence="1" id="KW-0479">Metal-binding</keyword>
<feature type="compositionally biased region" description="Basic and acidic residues" evidence="7">
    <location>
        <begin position="741"/>
        <end position="750"/>
    </location>
</feature>
<dbReference type="WBParaSite" id="SSTP_0000459400.1">
    <property type="protein sequence ID" value="SSTP_0000459400.1"/>
    <property type="gene ID" value="SSTP_0000459400"/>
</dbReference>
<dbReference type="GO" id="GO:0005509">
    <property type="term" value="F:calcium ion binding"/>
    <property type="evidence" value="ECO:0007669"/>
    <property type="project" value="InterPro"/>
</dbReference>
<evidence type="ECO:0000256" key="3">
    <source>
        <dbReference type="ARBA" id="ARBA00022771"/>
    </source>
</evidence>
<dbReference type="PROSITE" id="PS50157">
    <property type="entry name" value="ZINC_FINGER_C2H2_2"/>
    <property type="match status" value="2"/>
</dbReference>
<dbReference type="CDD" id="cd00051">
    <property type="entry name" value="EFh"/>
    <property type="match status" value="1"/>
</dbReference>
<feature type="domain" description="C2H2-type" evidence="8">
    <location>
        <begin position="559"/>
        <end position="586"/>
    </location>
</feature>
<keyword evidence="10" id="KW-1185">Reference proteome</keyword>
<organism evidence="11">
    <name type="scientific">Strongyloides stercoralis</name>
    <name type="common">Threadworm</name>
    <dbReference type="NCBI Taxonomy" id="6248"/>
    <lineage>
        <taxon>Eukaryota</taxon>
        <taxon>Metazoa</taxon>
        <taxon>Ecdysozoa</taxon>
        <taxon>Nematoda</taxon>
        <taxon>Chromadorea</taxon>
        <taxon>Rhabditida</taxon>
        <taxon>Tylenchina</taxon>
        <taxon>Panagrolaimomorpha</taxon>
        <taxon>Strongyloidoidea</taxon>
        <taxon>Strongyloididae</taxon>
        <taxon>Strongyloides</taxon>
    </lineage>
</organism>
<dbReference type="InterPro" id="IPR013087">
    <property type="entry name" value="Znf_C2H2_type"/>
</dbReference>
<feature type="region of interest" description="Disordered" evidence="7">
    <location>
        <begin position="843"/>
        <end position="865"/>
    </location>
</feature>
<evidence type="ECO:0000259" key="8">
    <source>
        <dbReference type="PROSITE" id="PS50157"/>
    </source>
</evidence>
<feature type="region of interest" description="Disordered" evidence="7">
    <location>
        <begin position="741"/>
        <end position="785"/>
    </location>
</feature>
<dbReference type="InterPro" id="IPR018247">
    <property type="entry name" value="EF_Hand_1_Ca_BS"/>
</dbReference>
<dbReference type="PANTHER" id="PTHR24379">
    <property type="entry name" value="KRAB AND ZINC FINGER DOMAIN-CONTAINING"/>
    <property type="match status" value="1"/>
</dbReference>
<evidence type="ECO:0000256" key="4">
    <source>
        <dbReference type="ARBA" id="ARBA00022833"/>
    </source>
</evidence>
<feature type="domain" description="EF-hand" evidence="9">
    <location>
        <begin position="1606"/>
        <end position="1641"/>
    </location>
</feature>
<dbReference type="Pfam" id="PF13499">
    <property type="entry name" value="EF-hand_7"/>
    <property type="match status" value="2"/>
</dbReference>